<gene>
    <name evidence="1" type="ORF">METZ01_LOCUS464968</name>
</gene>
<dbReference type="EMBL" id="UINC01195512">
    <property type="protein sequence ID" value="SVE12114.1"/>
    <property type="molecule type" value="Genomic_DNA"/>
</dbReference>
<evidence type="ECO:0000313" key="1">
    <source>
        <dbReference type="EMBL" id="SVE12114.1"/>
    </source>
</evidence>
<sequence length="29" mass="3326">MAILQWLESTEFADWVLTSIIGFPIMLSL</sequence>
<feature type="non-terminal residue" evidence="1">
    <location>
        <position position="29"/>
    </location>
</feature>
<name>A0A383AWT4_9ZZZZ</name>
<accession>A0A383AWT4</accession>
<proteinExistence type="predicted"/>
<organism evidence="1">
    <name type="scientific">marine metagenome</name>
    <dbReference type="NCBI Taxonomy" id="408172"/>
    <lineage>
        <taxon>unclassified sequences</taxon>
        <taxon>metagenomes</taxon>
        <taxon>ecological metagenomes</taxon>
    </lineage>
</organism>
<dbReference type="AlphaFoldDB" id="A0A383AWT4"/>
<protein>
    <submittedName>
        <fullName evidence="1">Uncharacterized protein</fullName>
    </submittedName>
</protein>
<reference evidence="1" key="1">
    <citation type="submission" date="2018-05" db="EMBL/GenBank/DDBJ databases">
        <authorList>
            <person name="Lanie J.A."/>
            <person name="Ng W.-L."/>
            <person name="Kazmierczak K.M."/>
            <person name="Andrzejewski T.M."/>
            <person name="Davidsen T.M."/>
            <person name="Wayne K.J."/>
            <person name="Tettelin H."/>
            <person name="Glass J.I."/>
            <person name="Rusch D."/>
            <person name="Podicherti R."/>
            <person name="Tsui H.-C.T."/>
            <person name="Winkler M.E."/>
        </authorList>
    </citation>
    <scope>NUCLEOTIDE SEQUENCE</scope>
</reference>